<gene>
    <name evidence="1" type="ORF">AQJ66_13585</name>
</gene>
<keyword evidence="2" id="KW-1185">Reference proteome</keyword>
<proteinExistence type="predicted"/>
<evidence type="ECO:0000313" key="2">
    <source>
        <dbReference type="Proteomes" id="UP000053024"/>
    </source>
</evidence>
<evidence type="ECO:0000313" key="1">
    <source>
        <dbReference type="EMBL" id="KUN85535.1"/>
    </source>
</evidence>
<accession>A0A101T481</accession>
<name>A0A101T481_9ACTN</name>
<protein>
    <submittedName>
        <fullName evidence="1">Uncharacterized protein</fullName>
    </submittedName>
</protein>
<comment type="caution">
    <text evidence="1">The sequence shown here is derived from an EMBL/GenBank/DDBJ whole genome shotgun (WGS) entry which is preliminary data.</text>
</comment>
<dbReference type="EMBL" id="LMWX01000019">
    <property type="protein sequence ID" value="KUN85535.1"/>
    <property type="molecule type" value="Genomic_DNA"/>
</dbReference>
<organism evidence="1 2">
    <name type="scientific">Streptomyces bungoensis</name>
    <dbReference type="NCBI Taxonomy" id="285568"/>
    <lineage>
        <taxon>Bacteria</taxon>
        <taxon>Bacillati</taxon>
        <taxon>Actinomycetota</taxon>
        <taxon>Actinomycetes</taxon>
        <taxon>Kitasatosporales</taxon>
        <taxon>Streptomycetaceae</taxon>
        <taxon>Streptomyces</taxon>
    </lineage>
</organism>
<dbReference type="RefSeq" id="WP_061920615.1">
    <property type="nucleotide sequence ID" value="NZ_KQ948855.1"/>
</dbReference>
<sequence length="205" mass="22353">MAAIAGISNTLIYVEKQLILPIGVKLVGSSLAARNSEQISGGFSWFLAAKLGYAAEAGADMYLADLFPEDIFSFAYAEIERKNLGVRDFAEAVGSRQVTPPDVVTIDGTLRFPDITPQAYDPFRPPAIQIPDQYSVYGYQCFTGVLENNGFEIPIYFLVESAELVFYAHNKPVEVVGVVKWSPGYEVAGHVLNGIVLAAALLLRR</sequence>
<reference evidence="1 2" key="1">
    <citation type="submission" date="2015-10" db="EMBL/GenBank/DDBJ databases">
        <title>Draft genome sequence of Streptomyces bungoensis DSM 41781, type strain for the species Streptomyces bungoensis.</title>
        <authorList>
            <person name="Ruckert C."/>
            <person name="Winkler A."/>
            <person name="Kalinowski J."/>
            <person name="Kampfer P."/>
            <person name="Glaeser S."/>
        </authorList>
    </citation>
    <scope>NUCLEOTIDE SEQUENCE [LARGE SCALE GENOMIC DNA]</scope>
    <source>
        <strain evidence="1 2">DSM 41781</strain>
    </source>
</reference>
<dbReference type="Proteomes" id="UP000053024">
    <property type="component" value="Unassembled WGS sequence"/>
</dbReference>
<dbReference type="AlphaFoldDB" id="A0A101T481"/>
<dbReference type="STRING" id="285568.AQJ66_13585"/>